<comment type="PTM">
    <text evidence="9">Transiently phosphorylated on a His residue during the reaction cycle. Phosphorylation strongly increases the affinity for substrates and increases the rate of nicotinate D-ribonucleotide production. Dephosphorylation regenerates the low-affinity form of the enzyme, leading to product release.</text>
</comment>
<dbReference type="Proteomes" id="UP000432715">
    <property type="component" value="Unassembled WGS sequence"/>
</dbReference>
<dbReference type="InterPro" id="IPR041619">
    <property type="entry name" value="NAPRTase_C"/>
</dbReference>
<evidence type="ECO:0000256" key="4">
    <source>
        <dbReference type="ARBA" id="ARBA00022553"/>
    </source>
</evidence>
<evidence type="ECO:0000256" key="5">
    <source>
        <dbReference type="ARBA" id="ARBA00022598"/>
    </source>
</evidence>
<dbReference type="GO" id="GO:0005829">
    <property type="term" value="C:cytosol"/>
    <property type="evidence" value="ECO:0007669"/>
    <property type="project" value="TreeGrafter"/>
</dbReference>
<organism evidence="13 14">
    <name type="scientific">Alkaliphilus pronyensis</name>
    <dbReference type="NCBI Taxonomy" id="1482732"/>
    <lineage>
        <taxon>Bacteria</taxon>
        <taxon>Bacillati</taxon>
        <taxon>Bacillota</taxon>
        <taxon>Clostridia</taxon>
        <taxon>Peptostreptococcales</taxon>
        <taxon>Natronincolaceae</taxon>
        <taxon>Alkaliphilus</taxon>
    </lineage>
</organism>
<comment type="catalytic activity">
    <reaction evidence="8 9">
        <text>5-phospho-alpha-D-ribose 1-diphosphate + nicotinate + ATP + H2O = nicotinate beta-D-ribonucleotide + ADP + phosphate + diphosphate</text>
        <dbReference type="Rhea" id="RHEA:36163"/>
        <dbReference type="ChEBI" id="CHEBI:15377"/>
        <dbReference type="ChEBI" id="CHEBI:30616"/>
        <dbReference type="ChEBI" id="CHEBI:32544"/>
        <dbReference type="ChEBI" id="CHEBI:33019"/>
        <dbReference type="ChEBI" id="CHEBI:43474"/>
        <dbReference type="ChEBI" id="CHEBI:57502"/>
        <dbReference type="ChEBI" id="CHEBI:58017"/>
        <dbReference type="ChEBI" id="CHEBI:456216"/>
        <dbReference type="EC" id="6.3.4.21"/>
    </reaction>
</comment>
<dbReference type="NCBIfam" id="TIGR01513">
    <property type="entry name" value="NAPRTase_put"/>
    <property type="match status" value="1"/>
</dbReference>
<evidence type="ECO:0000256" key="8">
    <source>
        <dbReference type="ARBA" id="ARBA00048668"/>
    </source>
</evidence>
<dbReference type="InterPro" id="IPR013785">
    <property type="entry name" value="Aldolase_TIM"/>
</dbReference>
<dbReference type="PANTHER" id="PTHR11098:SF1">
    <property type="entry name" value="NICOTINATE PHOSPHORIBOSYLTRANSFERASE"/>
    <property type="match status" value="1"/>
</dbReference>
<dbReference type="EMBL" id="WBZC01000008">
    <property type="protein sequence ID" value="KAB3537813.1"/>
    <property type="molecule type" value="Genomic_DNA"/>
</dbReference>
<evidence type="ECO:0000259" key="12">
    <source>
        <dbReference type="Pfam" id="PF17956"/>
    </source>
</evidence>
<dbReference type="UniPathway" id="UPA00253">
    <property type="reaction ID" value="UER00457"/>
</dbReference>
<dbReference type="Gene3D" id="3.20.140.10">
    <property type="entry name" value="nicotinate phosphoribosyltransferase"/>
    <property type="match status" value="1"/>
</dbReference>
<dbReference type="InterPro" id="IPR006405">
    <property type="entry name" value="Nic_PRibTrfase_pncB"/>
</dbReference>
<dbReference type="OrthoDB" id="9770610at2"/>
<dbReference type="GO" id="GO:0034355">
    <property type="term" value="P:NAD+ biosynthetic process via the salvage pathway"/>
    <property type="evidence" value="ECO:0007669"/>
    <property type="project" value="UniProtKB-ARBA"/>
</dbReference>
<evidence type="ECO:0000256" key="2">
    <source>
        <dbReference type="ARBA" id="ARBA00010897"/>
    </source>
</evidence>
<keyword evidence="6 9" id="KW-0662">Pyridine nucleotide biosynthesis</keyword>
<keyword evidence="7 9" id="KW-0808">Transferase</keyword>
<evidence type="ECO:0000256" key="7">
    <source>
        <dbReference type="ARBA" id="ARBA00022679"/>
    </source>
</evidence>
<name>A0A6I0FIA4_9FIRM</name>
<dbReference type="SUPFAM" id="SSF51690">
    <property type="entry name" value="Nicotinate/Quinolinate PRTase C-terminal domain-like"/>
    <property type="match status" value="1"/>
</dbReference>
<dbReference type="EC" id="6.3.4.21" evidence="3 9"/>
<keyword evidence="14" id="KW-1185">Reference proteome</keyword>
<dbReference type="RefSeq" id="WP_151859958.1">
    <property type="nucleotide sequence ID" value="NZ_WBZC01000008.1"/>
</dbReference>
<dbReference type="PIRSF" id="PIRSF000484">
    <property type="entry name" value="NAPRT"/>
    <property type="match status" value="1"/>
</dbReference>
<comment type="pathway">
    <text evidence="1 9">Cofactor biosynthesis; NAD(+) biosynthesis; nicotinate D-ribonucleotide from nicotinate: step 1/1.</text>
</comment>
<feature type="domain" description="Nicotinate/nicotinamide phosphoribosyltransferase" evidence="10">
    <location>
        <begin position="152"/>
        <end position="352"/>
    </location>
</feature>
<keyword evidence="5 9" id="KW-0436">Ligase</keyword>
<dbReference type="Pfam" id="PF17956">
    <property type="entry name" value="NAPRTase_C"/>
    <property type="match status" value="1"/>
</dbReference>
<proteinExistence type="inferred from homology"/>
<dbReference type="Pfam" id="PF04095">
    <property type="entry name" value="NAPRTase"/>
    <property type="match status" value="1"/>
</dbReference>
<evidence type="ECO:0000313" key="14">
    <source>
        <dbReference type="Proteomes" id="UP000432715"/>
    </source>
</evidence>
<comment type="similarity">
    <text evidence="2 9">Belongs to the NAPRTase family.</text>
</comment>
<evidence type="ECO:0000256" key="9">
    <source>
        <dbReference type="RuleBase" id="RU365100"/>
    </source>
</evidence>
<dbReference type="InterPro" id="IPR040727">
    <property type="entry name" value="NAPRTase_N"/>
</dbReference>
<evidence type="ECO:0000313" key="13">
    <source>
        <dbReference type="EMBL" id="KAB3537813.1"/>
    </source>
</evidence>
<reference evidence="13 14" key="1">
    <citation type="submission" date="2019-10" db="EMBL/GenBank/DDBJ databases">
        <title>Alkaliphilus serpentinus sp. nov. and Alkaliphilus pronyensis sp. nov., two novel anaerobic alkaliphilic species isolated from the serpentinized-hosted hydrothermal field of the Prony Bay (New Caledonia).</title>
        <authorList>
            <person name="Postec A."/>
        </authorList>
    </citation>
    <scope>NUCLEOTIDE SEQUENCE [LARGE SCALE GENOMIC DNA]</scope>
    <source>
        <strain evidence="13 14">LacV</strain>
    </source>
</reference>
<dbReference type="Gene3D" id="3.20.20.70">
    <property type="entry name" value="Aldolase class I"/>
    <property type="match status" value="1"/>
</dbReference>
<dbReference type="CDD" id="cd01570">
    <property type="entry name" value="NAPRTase_A"/>
    <property type="match status" value="1"/>
</dbReference>
<evidence type="ECO:0000259" key="10">
    <source>
        <dbReference type="Pfam" id="PF04095"/>
    </source>
</evidence>
<dbReference type="Pfam" id="PF17767">
    <property type="entry name" value="NAPRTase_N"/>
    <property type="match status" value="1"/>
</dbReference>
<keyword evidence="4" id="KW-0597">Phosphoprotein</keyword>
<dbReference type="NCBIfam" id="NF006695">
    <property type="entry name" value="PRK09243.1-2"/>
    <property type="match status" value="1"/>
</dbReference>
<evidence type="ECO:0000256" key="3">
    <source>
        <dbReference type="ARBA" id="ARBA00013236"/>
    </source>
</evidence>
<dbReference type="SUPFAM" id="SSF54675">
    <property type="entry name" value="Nicotinate/Quinolinate PRTase N-terminal domain-like"/>
    <property type="match status" value="1"/>
</dbReference>
<evidence type="ECO:0000259" key="11">
    <source>
        <dbReference type="Pfam" id="PF17767"/>
    </source>
</evidence>
<dbReference type="InterPro" id="IPR036068">
    <property type="entry name" value="Nicotinate_pribotase-like_C"/>
</dbReference>
<comment type="function">
    <text evidence="9">Catalyzes the first step in the biosynthesis of NAD from nicotinic acid, the ATP-dependent synthesis of beta-nicotinate D-ribonucleotide from nicotinate and 5-phospho-D-ribose 1-phosphate.</text>
</comment>
<sequence>MKNHTLLTDLYQLTMMNGYLENNIHKDQVVFDMFFRKNPCDNSFTIIAGIEQVIDYIQQLKFDEEDLEYLRGLKLFSDDFLNILKNFKFTGTIYSVEEGSIMFPHEPIMRVKATSLEAQLIETAMLNIINFQSLIATKAARVCEAAKGDSVFEFGLRRAQGPDAAIYGARAAYIGGCAGTSNVLAGKMFGIPVSGTQAHSWIQKFDSELEAFRAYGRVYPDSCLLLVDTYDTLRSGVPNAIKVFKELREAGHEPIGIRIDSGDIAYLSQEARGLLREAGFGNVKIVASSDLDENTIYSLKMQQAEIDGWGVGTNLITSSGCPALGGVYKLSAVEANGKLIPKIKISENPEKITNPGYKKVLRIYNDSSYAEADLIMLEDEVIDEDKPLTIFHPTYTWKRKTFYSYRLKEMLVPMFIDGALKYRRKTVDEIRNYAQKELSSLWPQYRRLNRPQVYKVDLSKKLWDLKNSMVNSYRED</sequence>
<evidence type="ECO:0000256" key="1">
    <source>
        <dbReference type="ARBA" id="ARBA00004952"/>
    </source>
</evidence>
<dbReference type="AlphaFoldDB" id="A0A6I0FIA4"/>
<keyword evidence="13" id="KW-0328">Glycosyltransferase</keyword>
<comment type="caution">
    <text evidence="13">The sequence shown here is derived from an EMBL/GenBank/DDBJ whole genome shotgun (WGS) entry which is preliminary data.</text>
</comment>
<dbReference type="GO" id="GO:0047280">
    <property type="term" value="F:nicotinamide phosphoribosyltransferase activity"/>
    <property type="evidence" value="ECO:0007669"/>
    <property type="project" value="UniProtKB-ARBA"/>
</dbReference>
<feature type="domain" description="Nicotinate phosphoribosyltransferase C-terminal" evidence="12">
    <location>
        <begin position="358"/>
        <end position="466"/>
    </location>
</feature>
<accession>A0A6I0FIA4</accession>
<gene>
    <name evidence="13" type="ORF">F8154_02205</name>
</gene>
<evidence type="ECO:0000256" key="6">
    <source>
        <dbReference type="ARBA" id="ARBA00022642"/>
    </source>
</evidence>
<dbReference type="InterPro" id="IPR007229">
    <property type="entry name" value="Nic_PRibTrfase-Fam"/>
</dbReference>
<dbReference type="PANTHER" id="PTHR11098">
    <property type="entry name" value="NICOTINATE PHOSPHORIBOSYLTRANSFERASE"/>
    <property type="match status" value="1"/>
</dbReference>
<dbReference type="NCBIfam" id="NF009131">
    <property type="entry name" value="PRK12484.1"/>
    <property type="match status" value="1"/>
</dbReference>
<feature type="domain" description="Nicotinate phosphoribosyltransferase N-terminal" evidence="11">
    <location>
        <begin position="6"/>
        <end position="130"/>
    </location>
</feature>
<dbReference type="FunFam" id="3.20.20.70:FF:000076">
    <property type="entry name" value="Nicotinate phosphoribosyltransferase"/>
    <property type="match status" value="1"/>
</dbReference>
<dbReference type="InterPro" id="IPR041525">
    <property type="entry name" value="N/Namide_PRibTrfase"/>
</dbReference>
<dbReference type="GO" id="GO:0004516">
    <property type="term" value="F:nicotinate phosphoribosyltransferase activity"/>
    <property type="evidence" value="ECO:0007669"/>
    <property type="project" value="UniProtKB-UniRule"/>
</dbReference>
<protein>
    <recommendedName>
        <fullName evidence="3 9">Nicotinate phosphoribosyltransferase</fullName>
        <ecNumber evidence="3 9">6.3.4.21</ecNumber>
    </recommendedName>
</protein>